<protein>
    <submittedName>
        <fullName evidence="1">Uncharacterized protein</fullName>
    </submittedName>
</protein>
<dbReference type="Proteomes" id="UP000279673">
    <property type="component" value="Unassembled WGS sequence"/>
</dbReference>
<keyword evidence="2" id="KW-1185">Reference proteome</keyword>
<dbReference type="AlphaFoldDB" id="A0A421BJD1"/>
<organism evidence="1 2">
    <name type="scientific">Paenirhodobacter hankyongi</name>
    <dbReference type="NCBI Taxonomy" id="2294033"/>
    <lineage>
        <taxon>Bacteria</taxon>
        <taxon>Pseudomonadati</taxon>
        <taxon>Pseudomonadota</taxon>
        <taxon>Alphaproteobacteria</taxon>
        <taxon>Rhodobacterales</taxon>
        <taxon>Rhodobacter group</taxon>
        <taxon>Paenirhodobacter</taxon>
    </lineage>
</organism>
<reference evidence="1 2" key="1">
    <citation type="submission" date="2018-10" db="EMBL/GenBank/DDBJ databases">
        <title>Rhodobacter sp . BO-81.</title>
        <authorList>
            <person name="Im W.T."/>
        </authorList>
    </citation>
    <scope>NUCLEOTIDE SEQUENCE [LARGE SCALE GENOMIC DNA]</scope>
    <source>
        <strain evidence="1 2">BO-81</strain>
    </source>
</reference>
<proteinExistence type="predicted"/>
<gene>
    <name evidence="1" type="ORF">DYS74_17980</name>
</gene>
<name>A0A421BJD1_9RHOB</name>
<evidence type="ECO:0000313" key="2">
    <source>
        <dbReference type="Proteomes" id="UP000279673"/>
    </source>
</evidence>
<accession>A0A421BJD1</accession>
<sequence>MSLPMIYTSARRDPPDRAFLFREVEMAEIALDVSGFVAALKVMAERDLRIAATWALNDTADEVKDHIRDRMTVVFDRPTTFTENAFYVKKARVDDLTAAVMERPTRASRDYLKVEEAGGPRRPTGFEGQMQRALAYDGLISAVIPADEARLDAYGNWSTGERNQVMSALKIQRDYAANATARSTLRGRKRKRSTYFVPQSGLYPGIYRKDASGNIGIVAILTDKVPRYAPRLDFHEEAMAVFEARLQGHLSRTLSQMFYKRLR</sequence>
<evidence type="ECO:0000313" key="1">
    <source>
        <dbReference type="EMBL" id="RLL61539.1"/>
    </source>
</evidence>
<comment type="caution">
    <text evidence="1">The sequence shown here is derived from an EMBL/GenBank/DDBJ whole genome shotgun (WGS) entry which is preliminary data.</text>
</comment>
<dbReference type="EMBL" id="RCHI01000030">
    <property type="protein sequence ID" value="RLL61539.1"/>
    <property type="molecule type" value="Genomic_DNA"/>
</dbReference>